<dbReference type="InterPro" id="IPR020845">
    <property type="entry name" value="AMP-binding_CS"/>
</dbReference>
<dbReference type="Pfam" id="PF13193">
    <property type="entry name" value="AMP-binding_C"/>
    <property type="match status" value="1"/>
</dbReference>
<evidence type="ECO:0000259" key="5">
    <source>
        <dbReference type="Pfam" id="PF00501"/>
    </source>
</evidence>
<dbReference type="InterPro" id="IPR042099">
    <property type="entry name" value="ANL_N_sf"/>
</dbReference>
<name>A0A4Y8ZMX5_9SPHN</name>
<dbReference type="SUPFAM" id="SSF56801">
    <property type="entry name" value="Acetyl-CoA synthetase-like"/>
    <property type="match status" value="1"/>
</dbReference>
<dbReference type="GO" id="GO:0016405">
    <property type="term" value="F:CoA-ligase activity"/>
    <property type="evidence" value="ECO:0007669"/>
    <property type="project" value="UniProtKB-ARBA"/>
</dbReference>
<dbReference type="EMBL" id="SPDV01000032">
    <property type="protein sequence ID" value="TFI57350.1"/>
    <property type="molecule type" value="Genomic_DNA"/>
</dbReference>
<dbReference type="Pfam" id="PF00501">
    <property type="entry name" value="AMP-binding"/>
    <property type="match status" value="1"/>
</dbReference>
<evidence type="ECO:0000256" key="2">
    <source>
        <dbReference type="ARBA" id="ARBA00022598"/>
    </source>
</evidence>
<keyword evidence="8" id="KW-1185">Reference proteome</keyword>
<evidence type="ECO:0000256" key="4">
    <source>
        <dbReference type="ARBA" id="ARBA00022840"/>
    </source>
</evidence>
<dbReference type="FunFam" id="3.30.300.30:FF:000005">
    <property type="entry name" value="Acyl-coenzyme A synthetase ACSM5, mitochondrial"/>
    <property type="match status" value="1"/>
</dbReference>
<dbReference type="GO" id="GO:0044550">
    <property type="term" value="P:secondary metabolite biosynthetic process"/>
    <property type="evidence" value="ECO:0007669"/>
    <property type="project" value="TreeGrafter"/>
</dbReference>
<feature type="domain" description="AMP-dependent synthetase/ligase" evidence="5">
    <location>
        <begin position="48"/>
        <end position="391"/>
    </location>
</feature>
<keyword evidence="2 7" id="KW-0436">Ligase</keyword>
<dbReference type="InterPro" id="IPR000873">
    <property type="entry name" value="AMP-dep_synth/lig_dom"/>
</dbReference>
<dbReference type="OrthoDB" id="9803968at2"/>
<comment type="caution">
    <text evidence="7">The sequence shown here is derived from an EMBL/GenBank/DDBJ whole genome shotgun (WGS) entry which is preliminary data.</text>
</comment>
<dbReference type="InterPro" id="IPR025110">
    <property type="entry name" value="AMP-bd_C"/>
</dbReference>
<evidence type="ECO:0000313" key="8">
    <source>
        <dbReference type="Proteomes" id="UP000298213"/>
    </source>
</evidence>
<dbReference type="Proteomes" id="UP000298213">
    <property type="component" value="Unassembled WGS sequence"/>
</dbReference>
<keyword evidence="4" id="KW-0067">ATP-binding</keyword>
<dbReference type="Gene3D" id="3.30.300.30">
    <property type="match status" value="1"/>
</dbReference>
<organism evidence="7 8">
    <name type="scientific">Sphingomonas parva</name>
    <dbReference type="NCBI Taxonomy" id="2555898"/>
    <lineage>
        <taxon>Bacteria</taxon>
        <taxon>Pseudomonadati</taxon>
        <taxon>Pseudomonadota</taxon>
        <taxon>Alphaproteobacteria</taxon>
        <taxon>Sphingomonadales</taxon>
        <taxon>Sphingomonadaceae</taxon>
        <taxon>Sphingomonas</taxon>
    </lineage>
</organism>
<dbReference type="Gene3D" id="3.40.50.12780">
    <property type="entry name" value="N-terminal domain of ligase-like"/>
    <property type="match status" value="1"/>
</dbReference>
<protein>
    <submittedName>
        <fullName evidence="7">2-aminobenzoate-CoA ligase</fullName>
    </submittedName>
</protein>
<accession>A0A4Y8ZMX5</accession>
<sequence>MAPTAHLDTFVRDRLPPPELQPEFLFDLPELAYPDRLNAAVALIGTGAPDAVAVLNDAGRWTYAEMRDLSDRIARLLVEEEGLVPGNRVLLRGPNGAMLYAAWLGILKAGGIVVATMPILRPLEIATILERAQVSHAIVDGRCLADFAAAAATTGLVRSTLVYDGDSGNGALETRLDGVAPGFTPVATFRDDVALIAFTSGTTGKPKGCIHYHRDVLACADSFARHLLTPSASDLWACSAPIAFTFGLGMLLIFPWRFGGTAVTIEQPGPKPLLDAIERHGVTMLATAPTAYKAMLALAPERRLTSLRACVSAGEHLPAATWRAWREATGIGIVDGIGATEMMHIFISASGGDIRPGATGRAVPGYQACVLDADGRPLAHGTGRLAVKGPTGCRYFDDERQRLYVQRGWNVTGDTYRADEDGYFWYLARSDDMIISAGYNIAAPEVENALYGHPAVQECAVIGAPCDERGQIVKAFVVAAPGAERSPALAVALQEHVKATIAPYKYPREIEFVDALPKTATGKLQRHVLRQGDVPPAA</sequence>
<gene>
    <name evidence="7" type="ORF">E2493_15305</name>
</gene>
<dbReference type="GO" id="GO:0005524">
    <property type="term" value="F:ATP binding"/>
    <property type="evidence" value="ECO:0007669"/>
    <property type="project" value="UniProtKB-KW"/>
</dbReference>
<dbReference type="PANTHER" id="PTHR43352">
    <property type="entry name" value="ACETYL-COA SYNTHETASE"/>
    <property type="match status" value="1"/>
</dbReference>
<proteinExistence type="inferred from homology"/>
<dbReference type="RefSeq" id="WP_135088424.1">
    <property type="nucleotide sequence ID" value="NZ_SPDV01000032.1"/>
</dbReference>
<keyword evidence="3" id="KW-0547">Nucleotide-binding</keyword>
<reference evidence="7 8" key="1">
    <citation type="submission" date="2019-03" db="EMBL/GenBank/DDBJ databases">
        <title>Genome sequence of Sphingomonas sp. 17J27-24.</title>
        <authorList>
            <person name="Kim M."/>
            <person name="Maeng S."/>
            <person name="Sathiyaraj S."/>
        </authorList>
    </citation>
    <scope>NUCLEOTIDE SEQUENCE [LARGE SCALE GENOMIC DNA]</scope>
    <source>
        <strain evidence="7 8">17J27-24</strain>
    </source>
</reference>
<dbReference type="PROSITE" id="PS00455">
    <property type="entry name" value="AMP_BINDING"/>
    <property type="match status" value="1"/>
</dbReference>
<evidence type="ECO:0000256" key="3">
    <source>
        <dbReference type="ARBA" id="ARBA00022741"/>
    </source>
</evidence>
<comment type="similarity">
    <text evidence="1">Belongs to the ATP-dependent AMP-binding enzyme family.</text>
</comment>
<dbReference type="InterPro" id="IPR045851">
    <property type="entry name" value="AMP-bd_C_sf"/>
</dbReference>
<evidence type="ECO:0000313" key="7">
    <source>
        <dbReference type="EMBL" id="TFI57350.1"/>
    </source>
</evidence>
<evidence type="ECO:0000259" key="6">
    <source>
        <dbReference type="Pfam" id="PF13193"/>
    </source>
</evidence>
<dbReference type="PANTHER" id="PTHR43352:SF1">
    <property type="entry name" value="ANTHRANILATE--COA LIGASE"/>
    <property type="match status" value="1"/>
</dbReference>
<dbReference type="GO" id="GO:0016878">
    <property type="term" value="F:acid-thiol ligase activity"/>
    <property type="evidence" value="ECO:0007669"/>
    <property type="project" value="TreeGrafter"/>
</dbReference>
<dbReference type="AlphaFoldDB" id="A0A4Y8ZMX5"/>
<feature type="domain" description="AMP-binding enzyme C-terminal" evidence="6">
    <location>
        <begin position="445"/>
        <end position="523"/>
    </location>
</feature>
<evidence type="ECO:0000256" key="1">
    <source>
        <dbReference type="ARBA" id="ARBA00006432"/>
    </source>
</evidence>